<dbReference type="SFLD" id="SFLDS00003">
    <property type="entry name" value="Haloacid_Dehalogenase"/>
    <property type="match status" value="1"/>
</dbReference>
<organism evidence="1 2">
    <name type="scientific">Oceanobacillus indicireducens</name>
    <dbReference type="NCBI Taxonomy" id="1004261"/>
    <lineage>
        <taxon>Bacteria</taxon>
        <taxon>Bacillati</taxon>
        <taxon>Bacillota</taxon>
        <taxon>Bacilli</taxon>
        <taxon>Bacillales</taxon>
        <taxon>Bacillaceae</taxon>
        <taxon>Oceanobacillus</taxon>
    </lineage>
</organism>
<dbReference type="PANTHER" id="PTHR10000:SF8">
    <property type="entry name" value="HAD SUPERFAMILY HYDROLASE-LIKE, TYPE 3"/>
    <property type="match status" value="1"/>
</dbReference>
<dbReference type="InterPro" id="IPR036412">
    <property type="entry name" value="HAD-like_sf"/>
</dbReference>
<evidence type="ECO:0000313" key="1">
    <source>
        <dbReference type="EMBL" id="GGN67138.1"/>
    </source>
</evidence>
<dbReference type="PROSITE" id="PS01229">
    <property type="entry name" value="COF_2"/>
    <property type="match status" value="1"/>
</dbReference>
<sequence length="271" mass="30451">MYKLIAIDMDGTLLNDHHQVSKQTQDTLRAAKEHGTKIVLCSGRPIVGMRKYIADLGLNEEDDYAIAYNGAYTENTNTGEIVSEFSLEYKHLVELHDLSMELKIPMHYFDHEKLYTPNKTISKYTVLESYLNDITLEYCPIDEFPQEQSIPNIMFIDEPVKLSEALKHLPKELANKYAMVKSAPHFSEFTHLKATKGNAVKRLAENLGIKQAEIMAIGDNGNDKSMIEYAGCGVAMENAIPELKEVADFQTLTNNEDGVAHAIQKLLLAKA</sequence>
<dbReference type="InterPro" id="IPR023214">
    <property type="entry name" value="HAD_sf"/>
</dbReference>
<dbReference type="GO" id="GO:0000287">
    <property type="term" value="F:magnesium ion binding"/>
    <property type="evidence" value="ECO:0007669"/>
    <property type="project" value="TreeGrafter"/>
</dbReference>
<dbReference type="NCBIfam" id="NF007806">
    <property type="entry name" value="PRK10513.1"/>
    <property type="match status" value="1"/>
</dbReference>
<dbReference type="NCBIfam" id="TIGR00099">
    <property type="entry name" value="Cof-subfamily"/>
    <property type="match status" value="1"/>
</dbReference>
<reference evidence="1" key="1">
    <citation type="journal article" date="2014" name="Int. J. Syst. Evol. Microbiol.">
        <title>Complete genome sequence of Corynebacterium casei LMG S-19264T (=DSM 44701T), isolated from a smear-ripened cheese.</title>
        <authorList>
            <consortium name="US DOE Joint Genome Institute (JGI-PGF)"/>
            <person name="Walter F."/>
            <person name="Albersmeier A."/>
            <person name="Kalinowski J."/>
            <person name="Ruckert C."/>
        </authorList>
    </citation>
    <scope>NUCLEOTIDE SEQUENCE</scope>
    <source>
        <strain evidence="1">JCM 17251</strain>
    </source>
</reference>
<dbReference type="Proteomes" id="UP000624041">
    <property type="component" value="Unassembled WGS sequence"/>
</dbReference>
<proteinExistence type="predicted"/>
<protein>
    <submittedName>
        <fullName evidence="1">Phosphatase YxeH</fullName>
    </submittedName>
</protein>
<name>A0A917Y637_9BACI</name>
<evidence type="ECO:0000313" key="2">
    <source>
        <dbReference type="Proteomes" id="UP000624041"/>
    </source>
</evidence>
<comment type="caution">
    <text evidence="1">The sequence shown here is derived from an EMBL/GenBank/DDBJ whole genome shotgun (WGS) entry which is preliminary data.</text>
</comment>
<reference evidence="1" key="2">
    <citation type="submission" date="2020-09" db="EMBL/GenBank/DDBJ databases">
        <authorList>
            <person name="Sun Q."/>
            <person name="Ohkuma M."/>
        </authorList>
    </citation>
    <scope>NUCLEOTIDE SEQUENCE</scope>
    <source>
        <strain evidence="1">JCM 17251</strain>
    </source>
</reference>
<dbReference type="PANTHER" id="PTHR10000">
    <property type="entry name" value="PHOSPHOSERINE PHOSPHATASE"/>
    <property type="match status" value="1"/>
</dbReference>
<dbReference type="Pfam" id="PF08282">
    <property type="entry name" value="Hydrolase_3"/>
    <property type="match status" value="1"/>
</dbReference>
<dbReference type="GO" id="GO:0016791">
    <property type="term" value="F:phosphatase activity"/>
    <property type="evidence" value="ECO:0007669"/>
    <property type="project" value="TreeGrafter"/>
</dbReference>
<dbReference type="InterPro" id="IPR000150">
    <property type="entry name" value="Cof"/>
</dbReference>
<dbReference type="SFLD" id="SFLDG01144">
    <property type="entry name" value="C2.B.4:_PGP_Like"/>
    <property type="match status" value="1"/>
</dbReference>
<dbReference type="Gene3D" id="3.30.1240.10">
    <property type="match status" value="1"/>
</dbReference>
<dbReference type="AlphaFoldDB" id="A0A917Y637"/>
<dbReference type="Gene3D" id="3.40.50.1000">
    <property type="entry name" value="HAD superfamily/HAD-like"/>
    <property type="match status" value="1"/>
</dbReference>
<dbReference type="PROSITE" id="PS01228">
    <property type="entry name" value="COF_1"/>
    <property type="match status" value="1"/>
</dbReference>
<gene>
    <name evidence="1" type="primary">yxeH</name>
    <name evidence="1" type="ORF">GCM10007971_37790</name>
</gene>
<dbReference type="InterPro" id="IPR006379">
    <property type="entry name" value="HAD-SF_hydro_IIB"/>
</dbReference>
<keyword evidence="2" id="KW-1185">Reference proteome</keyword>
<dbReference type="RefSeq" id="WP_188859699.1">
    <property type="nucleotide sequence ID" value="NZ_BMOS01000054.1"/>
</dbReference>
<accession>A0A917Y637</accession>
<dbReference type="SUPFAM" id="SSF56784">
    <property type="entry name" value="HAD-like"/>
    <property type="match status" value="1"/>
</dbReference>
<dbReference type="EMBL" id="BMOS01000054">
    <property type="protein sequence ID" value="GGN67138.1"/>
    <property type="molecule type" value="Genomic_DNA"/>
</dbReference>
<dbReference type="NCBIfam" id="TIGR01484">
    <property type="entry name" value="HAD-SF-IIB"/>
    <property type="match status" value="1"/>
</dbReference>
<dbReference type="CDD" id="cd07516">
    <property type="entry name" value="HAD_Pase"/>
    <property type="match status" value="1"/>
</dbReference>
<dbReference type="GO" id="GO:0005829">
    <property type="term" value="C:cytosol"/>
    <property type="evidence" value="ECO:0007669"/>
    <property type="project" value="TreeGrafter"/>
</dbReference>
<dbReference type="SFLD" id="SFLDG01140">
    <property type="entry name" value="C2.B:_Phosphomannomutase_and_P"/>
    <property type="match status" value="1"/>
</dbReference>